<sequence>MCLHKLGYHFLDPHAHLDCIEKRGKVLASSLPIPVSVKNALMDVLRSMAAEVFDWYIKHRHFISEVFDVFSSFHCRSDGTIKKLKTAEDLVQRQDADIGWRFKIACYYILTVDMQRLMEESPYTYEGLFKSIRQAILMSLFASRRAYNSSSNSNFWQKSFCCICGKKDVIQVTQ</sequence>
<dbReference type="EMBL" id="BPLQ01002065">
    <property type="protein sequence ID" value="GIX88400.1"/>
    <property type="molecule type" value="Genomic_DNA"/>
</dbReference>
<reference evidence="1 2" key="1">
    <citation type="submission" date="2021-06" db="EMBL/GenBank/DDBJ databases">
        <title>Caerostris darwini draft genome.</title>
        <authorList>
            <person name="Kono N."/>
            <person name="Arakawa K."/>
        </authorList>
    </citation>
    <scope>NUCLEOTIDE SEQUENCE [LARGE SCALE GENOMIC DNA]</scope>
</reference>
<comment type="caution">
    <text evidence="1">The sequence shown here is derived from an EMBL/GenBank/DDBJ whole genome shotgun (WGS) entry which is preliminary data.</text>
</comment>
<proteinExistence type="predicted"/>
<organism evidence="1 2">
    <name type="scientific">Caerostris darwini</name>
    <dbReference type="NCBI Taxonomy" id="1538125"/>
    <lineage>
        <taxon>Eukaryota</taxon>
        <taxon>Metazoa</taxon>
        <taxon>Ecdysozoa</taxon>
        <taxon>Arthropoda</taxon>
        <taxon>Chelicerata</taxon>
        <taxon>Arachnida</taxon>
        <taxon>Araneae</taxon>
        <taxon>Araneomorphae</taxon>
        <taxon>Entelegynae</taxon>
        <taxon>Araneoidea</taxon>
        <taxon>Araneidae</taxon>
        <taxon>Caerostris</taxon>
    </lineage>
</organism>
<gene>
    <name evidence="1" type="ORF">CDAR_493281</name>
</gene>
<accession>A0AAV4NXD0</accession>
<dbReference type="Proteomes" id="UP001054837">
    <property type="component" value="Unassembled WGS sequence"/>
</dbReference>
<name>A0AAV4NXD0_9ARAC</name>
<protein>
    <submittedName>
        <fullName evidence="1">Uncharacterized protein</fullName>
    </submittedName>
</protein>
<keyword evidence="2" id="KW-1185">Reference proteome</keyword>
<evidence type="ECO:0000313" key="2">
    <source>
        <dbReference type="Proteomes" id="UP001054837"/>
    </source>
</evidence>
<evidence type="ECO:0000313" key="1">
    <source>
        <dbReference type="EMBL" id="GIX88400.1"/>
    </source>
</evidence>
<dbReference type="AlphaFoldDB" id="A0AAV4NXD0"/>